<dbReference type="RefSeq" id="WP_218125057.1">
    <property type="nucleotide sequence ID" value="NZ_FNAD01000002.1"/>
</dbReference>
<evidence type="ECO:0000256" key="1">
    <source>
        <dbReference type="SAM" id="Phobius"/>
    </source>
</evidence>
<dbReference type="AlphaFoldDB" id="A0A1G6SQI7"/>
<dbReference type="Pfam" id="PF14325">
    <property type="entry name" value="DUF4383"/>
    <property type="match status" value="1"/>
</dbReference>
<accession>A0A1G6SQI7</accession>
<proteinExistence type="predicted"/>
<evidence type="ECO:0000313" key="3">
    <source>
        <dbReference type="Proteomes" id="UP000198949"/>
    </source>
</evidence>
<gene>
    <name evidence="2" type="ORF">SAMN05216270_102201</name>
</gene>
<feature type="transmembrane region" description="Helical" evidence="1">
    <location>
        <begin position="129"/>
        <end position="151"/>
    </location>
</feature>
<feature type="transmembrane region" description="Helical" evidence="1">
    <location>
        <begin position="99"/>
        <end position="117"/>
    </location>
</feature>
<organism evidence="2 3">
    <name type="scientific">Glycomyces harbinensis</name>
    <dbReference type="NCBI Taxonomy" id="58114"/>
    <lineage>
        <taxon>Bacteria</taxon>
        <taxon>Bacillati</taxon>
        <taxon>Actinomycetota</taxon>
        <taxon>Actinomycetes</taxon>
        <taxon>Glycomycetales</taxon>
        <taxon>Glycomycetaceae</taxon>
        <taxon>Glycomyces</taxon>
    </lineage>
</organism>
<feature type="transmembrane region" description="Helical" evidence="1">
    <location>
        <begin position="65"/>
        <end position="87"/>
    </location>
</feature>
<dbReference type="STRING" id="58114.SAMN05216270_102201"/>
<evidence type="ECO:0008006" key="4">
    <source>
        <dbReference type="Google" id="ProtNLM"/>
    </source>
</evidence>
<keyword evidence="1" id="KW-0472">Membrane</keyword>
<evidence type="ECO:0000313" key="2">
    <source>
        <dbReference type="EMBL" id="SDD18425.1"/>
    </source>
</evidence>
<dbReference type="EMBL" id="FNAD01000002">
    <property type="protein sequence ID" value="SDD18425.1"/>
    <property type="molecule type" value="Genomic_DNA"/>
</dbReference>
<dbReference type="Proteomes" id="UP000198949">
    <property type="component" value="Unassembled WGS sequence"/>
</dbReference>
<keyword evidence="1" id="KW-0812">Transmembrane</keyword>
<keyword evidence="1" id="KW-1133">Transmembrane helix</keyword>
<sequence length="175" mass="18233">MNSRPMSTTGHHWYEAERRRTTAAQVGATVIGWTFLLLGVAGFVPALTPGFSSITFAGTDSGAELFGVFAVSILGNLVHLAAGVLGLVMSWMVTASRRYLLVGGVLFALLGLYGILADAIGDGGFLPSNVWTGVLHLALGVLMIVLAAVLSTKLPRESEARGEGDFGETGRGAAR</sequence>
<protein>
    <recommendedName>
        <fullName evidence="4">DUF4383 domain-containing protein</fullName>
    </recommendedName>
</protein>
<feature type="transmembrane region" description="Helical" evidence="1">
    <location>
        <begin position="21"/>
        <end position="45"/>
    </location>
</feature>
<keyword evidence="3" id="KW-1185">Reference proteome</keyword>
<reference evidence="3" key="1">
    <citation type="submission" date="2016-10" db="EMBL/GenBank/DDBJ databases">
        <authorList>
            <person name="Varghese N."/>
            <person name="Submissions S."/>
        </authorList>
    </citation>
    <scope>NUCLEOTIDE SEQUENCE [LARGE SCALE GENOMIC DNA]</scope>
    <source>
        <strain evidence="3">CGMCC 4.3516</strain>
    </source>
</reference>
<name>A0A1G6SQI7_9ACTN</name>